<dbReference type="GO" id="GO:0006635">
    <property type="term" value="P:fatty acid beta-oxidation"/>
    <property type="evidence" value="ECO:0007669"/>
    <property type="project" value="UniProtKB-UniPathway"/>
</dbReference>
<keyword evidence="4" id="KW-0443">Lipid metabolism</keyword>
<protein>
    <submittedName>
        <fullName evidence="6">Uncharacterized protein</fullName>
    </submittedName>
</protein>
<reference evidence="6 7" key="2">
    <citation type="journal article" date="2008" name="Nature">
        <title>The Phaeodactylum genome reveals the evolutionary history of diatom genomes.</title>
        <authorList>
            <person name="Bowler C."/>
            <person name="Allen A.E."/>
            <person name="Badger J.H."/>
            <person name="Grimwood J."/>
            <person name="Jabbari K."/>
            <person name="Kuo A."/>
            <person name="Maheswari U."/>
            <person name="Martens C."/>
            <person name="Maumus F."/>
            <person name="Otillar R.P."/>
            <person name="Rayko E."/>
            <person name="Salamov A."/>
            <person name="Vandepoele K."/>
            <person name="Beszteri B."/>
            <person name="Gruber A."/>
            <person name="Heijde M."/>
            <person name="Katinka M."/>
            <person name="Mock T."/>
            <person name="Valentin K."/>
            <person name="Verret F."/>
            <person name="Berges J.A."/>
            <person name="Brownlee C."/>
            <person name="Cadoret J.P."/>
            <person name="Chiovitti A."/>
            <person name="Choi C.J."/>
            <person name="Coesel S."/>
            <person name="De Martino A."/>
            <person name="Detter J.C."/>
            <person name="Durkin C."/>
            <person name="Falciatore A."/>
            <person name="Fournet J."/>
            <person name="Haruta M."/>
            <person name="Huysman M.J."/>
            <person name="Jenkins B.D."/>
            <person name="Jiroutova K."/>
            <person name="Jorgensen R.E."/>
            <person name="Joubert Y."/>
            <person name="Kaplan A."/>
            <person name="Kroger N."/>
            <person name="Kroth P.G."/>
            <person name="La Roche J."/>
            <person name="Lindquist E."/>
            <person name="Lommer M."/>
            <person name="Martin-Jezequel V."/>
            <person name="Lopez P.J."/>
            <person name="Lucas S."/>
            <person name="Mangogna M."/>
            <person name="McGinnis K."/>
            <person name="Medlin L.K."/>
            <person name="Montsant A."/>
            <person name="Oudot-Le Secq M.P."/>
            <person name="Napoli C."/>
            <person name="Obornik M."/>
            <person name="Parker M.S."/>
            <person name="Petit J.L."/>
            <person name="Porcel B.M."/>
            <person name="Poulsen N."/>
            <person name="Robison M."/>
            <person name="Rychlewski L."/>
            <person name="Rynearson T.A."/>
            <person name="Schmutz J."/>
            <person name="Shapiro H."/>
            <person name="Siaut M."/>
            <person name="Stanley M."/>
            <person name="Sussman M.R."/>
            <person name="Taylor A.R."/>
            <person name="Vardi A."/>
            <person name="von Dassow P."/>
            <person name="Vyverman W."/>
            <person name="Willis A."/>
            <person name="Wyrwicz L.S."/>
            <person name="Rokhsar D.S."/>
            <person name="Weissenbach J."/>
            <person name="Armbrust E.V."/>
            <person name="Green B.R."/>
            <person name="Van de Peer Y."/>
            <person name="Grigoriev I.V."/>
        </authorList>
    </citation>
    <scope>NUCLEOTIDE SEQUENCE [LARGE SCALE GENOMIC DNA]</scope>
    <source>
        <strain evidence="6 7">CCMP1335</strain>
    </source>
</reference>
<comment type="pathway">
    <text evidence="1">Lipid metabolism; fatty acid beta-oxidation.</text>
</comment>
<dbReference type="Proteomes" id="UP000001449">
    <property type="component" value="Chromosome 5"/>
</dbReference>
<dbReference type="GeneID" id="7448466"/>
<dbReference type="InterPro" id="IPR045002">
    <property type="entry name" value="Ech1-like"/>
</dbReference>
<name>B8C1S6_THAPS</name>
<evidence type="ECO:0000313" key="7">
    <source>
        <dbReference type="Proteomes" id="UP000001449"/>
    </source>
</evidence>
<sequence length="256" mass="27338">VTLDRPRKRNAINVKMWKEIGEAFNLLGTTGDGCRCILLTGSGKGFCGGIDLTDEKFFSGISPDNIDEDDNDAAITKRQDAARTSFAFKPQILQMQAAFTAVEQCTVPVVAAIHGACVGAGVDLACCADIRVCSPNATFSVREARLGLAADVGTLQRLPKLVGFGSRVRELCLTGDDFSASDAYRIGFVSRVSESGSDLLHVANEICYKISQNSPVAVAVTKASLNYSRDHSVQEGLEHIALQNSSALMSKDLMKA</sequence>
<evidence type="ECO:0000313" key="6">
    <source>
        <dbReference type="EMBL" id="EED92271.1"/>
    </source>
</evidence>
<evidence type="ECO:0000256" key="4">
    <source>
        <dbReference type="ARBA" id="ARBA00023098"/>
    </source>
</evidence>
<proteinExistence type="inferred from homology"/>
<evidence type="ECO:0000256" key="2">
    <source>
        <dbReference type="ARBA" id="ARBA00005254"/>
    </source>
</evidence>
<feature type="non-terminal residue" evidence="6">
    <location>
        <position position="256"/>
    </location>
</feature>
<dbReference type="CDD" id="cd06558">
    <property type="entry name" value="crotonase-like"/>
    <property type="match status" value="1"/>
</dbReference>
<dbReference type="UniPathway" id="UPA00659"/>
<evidence type="ECO:0000256" key="5">
    <source>
        <dbReference type="ARBA" id="ARBA00023235"/>
    </source>
</evidence>
<dbReference type="PaxDb" id="35128-Thaps17312"/>
<feature type="non-terminal residue" evidence="6">
    <location>
        <position position="1"/>
    </location>
</feature>
<dbReference type="PANTHER" id="PTHR43149">
    <property type="entry name" value="ENOYL-COA HYDRATASE"/>
    <property type="match status" value="1"/>
</dbReference>
<dbReference type="SUPFAM" id="SSF52096">
    <property type="entry name" value="ClpP/crotonase"/>
    <property type="match status" value="1"/>
</dbReference>
<dbReference type="EMBL" id="CM000642">
    <property type="protein sequence ID" value="EED92271.1"/>
    <property type="molecule type" value="Genomic_DNA"/>
</dbReference>
<dbReference type="AlphaFoldDB" id="B8C1S6"/>
<dbReference type="FunFam" id="1.10.12.10:FF:000004">
    <property type="entry name" value="Delta3,5-delta2,4-dienoyl-CoA isomerase"/>
    <property type="match status" value="1"/>
</dbReference>
<keyword evidence="7" id="KW-1185">Reference proteome</keyword>
<dbReference type="HOGENOM" id="CLU_009834_7_0_1"/>
<dbReference type="Pfam" id="PF00378">
    <property type="entry name" value="ECH_1"/>
    <property type="match status" value="2"/>
</dbReference>
<evidence type="ECO:0000256" key="1">
    <source>
        <dbReference type="ARBA" id="ARBA00005005"/>
    </source>
</evidence>
<dbReference type="InterPro" id="IPR001753">
    <property type="entry name" value="Enoyl-CoA_hydra/iso"/>
</dbReference>
<dbReference type="STRING" id="35128.B8C1S6"/>
<dbReference type="Gene3D" id="3.90.226.10">
    <property type="entry name" value="2-enoyl-CoA Hydratase, Chain A, domain 1"/>
    <property type="match status" value="1"/>
</dbReference>
<dbReference type="eggNOG" id="KOG1681">
    <property type="taxonomic scope" value="Eukaryota"/>
</dbReference>
<dbReference type="PANTHER" id="PTHR43149:SF1">
    <property type="entry name" value="DELTA(3,5)-DELTA(2,4)-DIENOYL-COA ISOMERASE, MITOCHONDRIAL"/>
    <property type="match status" value="1"/>
</dbReference>
<keyword evidence="5" id="KW-0413">Isomerase</keyword>
<keyword evidence="3" id="KW-0276">Fatty acid metabolism</keyword>
<gene>
    <name evidence="6" type="ORF">THAPSDRAFT_17312</name>
</gene>
<dbReference type="InterPro" id="IPR014748">
    <property type="entry name" value="Enoyl-CoA_hydra_C"/>
</dbReference>
<dbReference type="RefSeq" id="XP_002290519.1">
    <property type="nucleotide sequence ID" value="XM_002290483.1"/>
</dbReference>
<reference evidence="6 7" key="1">
    <citation type="journal article" date="2004" name="Science">
        <title>The genome of the diatom Thalassiosira pseudonana: ecology, evolution, and metabolism.</title>
        <authorList>
            <person name="Armbrust E.V."/>
            <person name="Berges J.A."/>
            <person name="Bowler C."/>
            <person name="Green B.R."/>
            <person name="Martinez D."/>
            <person name="Putnam N.H."/>
            <person name="Zhou S."/>
            <person name="Allen A.E."/>
            <person name="Apt K.E."/>
            <person name="Bechner M."/>
            <person name="Brzezinski M.A."/>
            <person name="Chaal B.K."/>
            <person name="Chiovitti A."/>
            <person name="Davis A.K."/>
            <person name="Demarest M.S."/>
            <person name="Detter J.C."/>
            <person name="Glavina T."/>
            <person name="Goodstein D."/>
            <person name="Hadi M.Z."/>
            <person name="Hellsten U."/>
            <person name="Hildebrand M."/>
            <person name="Jenkins B.D."/>
            <person name="Jurka J."/>
            <person name="Kapitonov V.V."/>
            <person name="Kroger N."/>
            <person name="Lau W.W."/>
            <person name="Lane T.W."/>
            <person name="Larimer F.W."/>
            <person name="Lippmeier J.C."/>
            <person name="Lucas S."/>
            <person name="Medina M."/>
            <person name="Montsant A."/>
            <person name="Obornik M."/>
            <person name="Parker M.S."/>
            <person name="Palenik B."/>
            <person name="Pazour G.J."/>
            <person name="Richardson P.M."/>
            <person name="Rynearson T.A."/>
            <person name="Saito M.A."/>
            <person name="Schwartz D.C."/>
            <person name="Thamatrakoln K."/>
            <person name="Valentin K."/>
            <person name="Vardi A."/>
            <person name="Wilkerson F.P."/>
            <person name="Rokhsar D.S."/>
        </authorList>
    </citation>
    <scope>NUCLEOTIDE SEQUENCE [LARGE SCALE GENOMIC DNA]</scope>
    <source>
        <strain evidence="6 7">CCMP1335</strain>
    </source>
</reference>
<dbReference type="GO" id="GO:0051750">
    <property type="term" value="F:delta(3,5)-delta(2,4)-dienoyl-CoA isomerase activity"/>
    <property type="evidence" value="ECO:0000318"/>
    <property type="project" value="GO_Central"/>
</dbReference>
<comment type="similarity">
    <text evidence="2">Belongs to the enoyl-CoA hydratase/isomerase family.</text>
</comment>
<dbReference type="InterPro" id="IPR029045">
    <property type="entry name" value="ClpP/crotonase-like_dom_sf"/>
</dbReference>
<evidence type="ECO:0000256" key="3">
    <source>
        <dbReference type="ARBA" id="ARBA00022832"/>
    </source>
</evidence>
<organism evidence="6 7">
    <name type="scientific">Thalassiosira pseudonana</name>
    <name type="common">Marine diatom</name>
    <name type="synonym">Cyclotella nana</name>
    <dbReference type="NCBI Taxonomy" id="35128"/>
    <lineage>
        <taxon>Eukaryota</taxon>
        <taxon>Sar</taxon>
        <taxon>Stramenopiles</taxon>
        <taxon>Ochrophyta</taxon>
        <taxon>Bacillariophyta</taxon>
        <taxon>Coscinodiscophyceae</taxon>
        <taxon>Thalassiosirophycidae</taxon>
        <taxon>Thalassiosirales</taxon>
        <taxon>Thalassiosiraceae</taxon>
        <taxon>Thalassiosira</taxon>
    </lineage>
</organism>
<dbReference type="OMA" id="QEAFTWW"/>
<accession>B8C1S6</accession>
<dbReference type="Gene3D" id="1.10.12.10">
    <property type="entry name" value="Lyase 2-enoyl-coa Hydratase, Chain A, domain 2"/>
    <property type="match status" value="1"/>
</dbReference>
<dbReference type="InParanoid" id="B8C1S6"/>
<dbReference type="FunFam" id="3.90.226.10:FF:000077">
    <property type="entry name" value="Putative enoyl-CoA hydratase echA21"/>
    <property type="match status" value="1"/>
</dbReference>
<dbReference type="KEGG" id="tps:THAPSDRAFT_17312"/>